<feature type="region of interest" description="Disordered" evidence="1">
    <location>
        <begin position="122"/>
        <end position="179"/>
    </location>
</feature>
<keyword evidence="2" id="KW-1133">Transmembrane helix</keyword>
<feature type="region of interest" description="Disordered" evidence="1">
    <location>
        <begin position="199"/>
        <end position="229"/>
    </location>
</feature>
<proteinExistence type="predicted"/>
<dbReference type="Proteomes" id="UP000516260">
    <property type="component" value="Chromosome 13"/>
</dbReference>
<dbReference type="Pfam" id="PF08945">
    <property type="entry name" value="Bclx_interact"/>
    <property type="match status" value="1"/>
</dbReference>
<keyword evidence="5" id="KW-1185">Reference proteome</keyword>
<evidence type="ECO:0000259" key="3">
    <source>
        <dbReference type="Pfam" id="PF08945"/>
    </source>
</evidence>
<accession>A0A4Z2C5K8</accession>
<feature type="transmembrane region" description="Helical" evidence="2">
    <location>
        <begin position="308"/>
        <end position="326"/>
    </location>
</feature>
<reference evidence="4 5" key="1">
    <citation type="submission" date="2019-04" db="EMBL/GenBank/DDBJ databases">
        <title>The sequence and de novo assembly of Takifugu bimaculatus genome using PacBio and Hi-C technologies.</title>
        <authorList>
            <person name="Xu P."/>
            <person name="Liu B."/>
            <person name="Zhou Z."/>
        </authorList>
    </citation>
    <scope>NUCLEOTIDE SEQUENCE [LARGE SCALE GENOMIC DNA]</scope>
    <source>
        <strain evidence="4">TB-2018</strain>
        <tissue evidence="4">Muscle</tissue>
    </source>
</reference>
<name>A0A4Z2C5K8_9TELE</name>
<gene>
    <name evidence="4" type="ORF">fugu_012527</name>
</gene>
<organism evidence="4 5">
    <name type="scientific">Takifugu bimaculatus</name>
    <dbReference type="NCBI Taxonomy" id="433685"/>
    <lineage>
        <taxon>Eukaryota</taxon>
        <taxon>Metazoa</taxon>
        <taxon>Chordata</taxon>
        <taxon>Craniata</taxon>
        <taxon>Vertebrata</taxon>
        <taxon>Euteleostomi</taxon>
        <taxon>Actinopterygii</taxon>
        <taxon>Neopterygii</taxon>
        <taxon>Teleostei</taxon>
        <taxon>Neoteleostei</taxon>
        <taxon>Acanthomorphata</taxon>
        <taxon>Eupercaria</taxon>
        <taxon>Tetraodontiformes</taxon>
        <taxon>Tetradontoidea</taxon>
        <taxon>Tetraodontidae</taxon>
        <taxon>Takifugu</taxon>
    </lineage>
</organism>
<evidence type="ECO:0000256" key="1">
    <source>
        <dbReference type="SAM" id="MobiDB-lite"/>
    </source>
</evidence>
<dbReference type="EMBL" id="SWLE01000005">
    <property type="protein sequence ID" value="TNM99494.1"/>
    <property type="molecule type" value="Genomic_DNA"/>
</dbReference>
<evidence type="ECO:0000313" key="5">
    <source>
        <dbReference type="Proteomes" id="UP000516260"/>
    </source>
</evidence>
<protein>
    <recommendedName>
        <fullName evidence="3">Bcl-x interacting BH3 domain-containing protein</fullName>
    </recommendedName>
</protein>
<sequence length="339" mass="38052">MDARRQSVLHLRMKDCAQFMGSENYRLPLFKWKRKTADVLLRRFPYALLAWTFNYRNYPSLFWHVADVILCLCSFWGRLLPCQDGLPIPIAHSSAPKLTRDYHQTGVAGVYAGGKRRLLDLRAPPNRPDGWPPVIATRAAEGAPGQTSRSVNGGEQSPTRTGEPNQMPRRRVPSSPFDSLGVFQTRTIFALPRRRSSGYFSSDGDSMPNSPLSPRPPTIDSATQTPSPSGQVMLHALEHMAQRFGGVGARAQQWHGHAFHSSSRRSQSAAVEMQEEAIGRELRRIGDDFNRQLLLRRMGRLLHIPQEPIVLLCVSVFLLVIGRIIYLQGSADSQHHSQV</sequence>
<comment type="caution">
    <text evidence="4">The sequence shown here is derived from an EMBL/GenBank/DDBJ whole genome shotgun (WGS) entry which is preliminary data.</text>
</comment>
<keyword evidence="2" id="KW-0472">Membrane</keyword>
<evidence type="ECO:0000256" key="2">
    <source>
        <dbReference type="SAM" id="Phobius"/>
    </source>
</evidence>
<dbReference type="InterPro" id="IPR015040">
    <property type="entry name" value="Bcl-x_interacting_BH3_dom"/>
</dbReference>
<feature type="compositionally biased region" description="Polar residues" evidence="1">
    <location>
        <begin position="145"/>
        <end position="164"/>
    </location>
</feature>
<feature type="compositionally biased region" description="Polar residues" evidence="1">
    <location>
        <begin position="199"/>
        <end position="210"/>
    </location>
</feature>
<keyword evidence="2" id="KW-0812">Transmembrane</keyword>
<dbReference type="AlphaFoldDB" id="A0A4Z2C5K8"/>
<feature type="domain" description="Bcl-x interacting BH3" evidence="3">
    <location>
        <begin position="262"/>
        <end position="297"/>
    </location>
</feature>
<feature type="compositionally biased region" description="Polar residues" evidence="1">
    <location>
        <begin position="220"/>
        <end position="229"/>
    </location>
</feature>
<evidence type="ECO:0000313" key="4">
    <source>
        <dbReference type="EMBL" id="TNM99494.1"/>
    </source>
</evidence>